<dbReference type="InterPro" id="IPR036641">
    <property type="entry name" value="HPT_dom_sf"/>
</dbReference>
<accession>A0A1R2D2Q2</accession>
<dbReference type="AlphaFoldDB" id="A0A1R2D2Q2"/>
<reference evidence="1 2" key="1">
    <citation type="submission" date="2016-11" db="EMBL/GenBank/DDBJ databases">
        <title>The macronuclear genome of Stentor coeruleus: a giant cell with tiny introns.</title>
        <authorList>
            <person name="Slabodnick M."/>
            <person name="Ruby J.G."/>
            <person name="Reiff S.B."/>
            <person name="Swart E.C."/>
            <person name="Gosai S."/>
            <person name="Prabakaran S."/>
            <person name="Witkowska E."/>
            <person name="Larue G.E."/>
            <person name="Fisher S."/>
            <person name="Freeman R.M."/>
            <person name="Gunawardena J."/>
            <person name="Chu W."/>
            <person name="Stover N.A."/>
            <person name="Gregory B.D."/>
            <person name="Nowacki M."/>
            <person name="Derisi J."/>
            <person name="Roy S.W."/>
            <person name="Marshall W.F."/>
            <person name="Sood P."/>
        </authorList>
    </citation>
    <scope>NUCLEOTIDE SEQUENCE [LARGE SCALE GENOMIC DNA]</scope>
    <source>
        <strain evidence="1">WM001</strain>
    </source>
</reference>
<dbReference type="Proteomes" id="UP000187209">
    <property type="component" value="Unassembled WGS sequence"/>
</dbReference>
<gene>
    <name evidence="1" type="ORF">SteCoe_1123</name>
</gene>
<organism evidence="1 2">
    <name type="scientific">Stentor coeruleus</name>
    <dbReference type="NCBI Taxonomy" id="5963"/>
    <lineage>
        <taxon>Eukaryota</taxon>
        <taxon>Sar</taxon>
        <taxon>Alveolata</taxon>
        <taxon>Ciliophora</taxon>
        <taxon>Postciliodesmatophora</taxon>
        <taxon>Heterotrichea</taxon>
        <taxon>Heterotrichida</taxon>
        <taxon>Stentoridae</taxon>
        <taxon>Stentor</taxon>
    </lineage>
</organism>
<protein>
    <submittedName>
        <fullName evidence="1">Uncharacterized protein</fullName>
    </submittedName>
</protein>
<comment type="caution">
    <text evidence="1">The sequence shown here is derived from an EMBL/GenBank/DDBJ whole genome shotgun (WGS) entry which is preliminary data.</text>
</comment>
<name>A0A1R2D2Q2_9CILI</name>
<keyword evidence="2" id="KW-1185">Reference proteome</keyword>
<proteinExistence type="predicted"/>
<dbReference type="GO" id="GO:0000160">
    <property type="term" value="P:phosphorelay signal transduction system"/>
    <property type="evidence" value="ECO:0007669"/>
    <property type="project" value="InterPro"/>
</dbReference>
<evidence type="ECO:0000313" key="1">
    <source>
        <dbReference type="EMBL" id="OMJ95523.1"/>
    </source>
</evidence>
<dbReference type="EMBL" id="MPUH01000011">
    <property type="protein sequence ID" value="OMJ95523.1"/>
    <property type="molecule type" value="Genomic_DNA"/>
</dbReference>
<dbReference type="Gene3D" id="1.20.120.160">
    <property type="entry name" value="HPT domain"/>
    <property type="match status" value="1"/>
</dbReference>
<sequence length="152" mass="18198">METKNSQMIINSQNELLLKFCEEKLSYYQNEFLDAFLNNDWKRLRNLSRNLSGDCENLEAPELVKQSSILQKELHQNSKNLEVIQKCVDTITRFLSYLSVDFKDYSNKTCFYKKINTLTTLTTVKYLQKHEDFDNEIELYEEINQQWRCSIQ</sequence>
<evidence type="ECO:0000313" key="2">
    <source>
        <dbReference type="Proteomes" id="UP000187209"/>
    </source>
</evidence>